<dbReference type="GO" id="GO:0000118">
    <property type="term" value="C:histone deacetylase complex"/>
    <property type="evidence" value="ECO:0007669"/>
    <property type="project" value="TreeGrafter"/>
</dbReference>
<reference evidence="3 4" key="1">
    <citation type="submission" date="2020-02" db="EMBL/GenBank/DDBJ databases">
        <authorList>
            <person name="Ma Q."/>
            <person name="Huang Y."/>
            <person name="Song X."/>
            <person name="Pei D."/>
        </authorList>
    </citation>
    <scope>NUCLEOTIDE SEQUENCE [LARGE SCALE GENOMIC DNA]</scope>
    <source>
        <strain evidence="3">Sxm20200214</strain>
        <tissue evidence="3">Leaf</tissue>
    </source>
</reference>
<dbReference type="PANTHER" id="PTHR12346:SF8">
    <property type="entry name" value="PAIRED AMPHIPATHIC HELIX PROTEIN SIN3-LIKE 2"/>
    <property type="match status" value="1"/>
</dbReference>
<dbReference type="PANTHER" id="PTHR12346">
    <property type="entry name" value="SIN3B-RELATED"/>
    <property type="match status" value="1"/>
</dbReference>
<dbReference type="SUPFAM" id="SSF47762">
    <property type="entry name" value="PAH2 domain"/>
    <property type="match status" value="1"/>
</dbReference>
<keyword evidence="4" id="KW-1185">Reference proteome</keyword>
<dbReference type="AlphaFoldDB" id="A0A8X7QHS2"/>
<accession>A0A8X7QHS2</accession>
<dbReference type="GO" id="GO:0000122">
    <property type="term" value="P:negative regulation of transcription by RNA polymerase II"/>
    <property type="evidence" value="ECO:0007669"/>
    <property type="project" value="TreeGrafter"/>
</dbReference>
<comment type="caution">
    <text evidence="3">The sequence shown here is derived from an EMBL/GenBank/DDBJ whole genome shotgun (WGS) entry which is preliminary data.</text>
</comment>
<sequence length="202" mass="23686">MFGYVQSQVPRSVADGGVNSQKLTTDDALSYLKDVKEMFQDQGDKYDMFLEVMKDFKAQRCWICWLMRLHTITLMLELQRAFALETLMLCFLWFSYCMIHLPLSRWIHCWETRNFQKPNLFMGIELIFIDSKPFDTCPLIETQCFPFDRVGFEKGSMFSFVFSPEKTKLLCCSEALIRRRKTQLTSPLRFGRIGGCDDVSDP</sequence>
<protein>
    <submittedName>
        <fullName evidence="3">Uncharacterized protein</fullName>
    </submittedName>
</protein>
<name>A0A8X7QHS2_BRACI</name>
<dbReference type="InterPro" id="IPR036600">
    <property type="entry name" value="PAH_sf"/>
</dbReference>
<dbReference type="EMBL" id="JAAMPC010000013">
    <property type="protein sequence ID" value="KAG2268263.1"/>
    <property type="molecule type" value="Genomic_DNA"/>
</dbReference>
<dbReference type="Gene3D" id="1.20.1160.11">
    <property type="entry name" value="Paired amphipathic helix"/>
    <property type="match status" value="1"/>
</dbReference>
<organism evidence="3 4">
    <name type="scientific">Brassica carinata</name>
    <name type="common">Ethiopian mustard</name>
    <name type="synonym">Abyssinian cabbage</name>
    <dbReference type="NCBI Taxonomy" id="52824"/>
    <lineage>
        <taxon>Eukaryota</taxon>
        <taxon>Viridiplantae</taxon>
        <taxon>Streptophyta</taxon>
        <taxon>Embryophyta</taxon>
        <taxon>Tracheophyta</taxon>
        <taxon>Spermatophyta</taxon>
        <taxon>Magnoliopsida</taxon>
        <taxon>eudicotyledons</taxon>
        <taxon>Gunneridae</taxon>
        <taxon>Pentapetalae</taxon>
        <taxon>rosids</taxon>
        <taxon>malvids</taxon>
        <taxon>Brassicales</taxon>
        <taxon>Brassicaceae</taxon>
        <taxon>Brassiceae</taxon>
        <taxon>Brassica</taxon>
    </lineage>
</organism>
<dbReference type="GO" id="GO:0000785">
    <property type="term" value="C:chromatin"/>
    <property type="evidence" value="ECO:0007669"/>
    <property type="project" value="TreeGrafter"/>
</dbReference>
<comment type="subcellular location">
    <subcellularLocation>
        <location evidence="1">Nucleus</location>
    </subcellularLocation>
</comment>
<dbReference type="InterPro" id="IPR039774">
    <property type="entry name" value="Sin3-like"/>
</dbReference>
<evidence type="ECO:0000256" key="1">
    <source>
        <dbReference type="ARBA" id="ARBA00004123"/>
    </source>
</evidence>
<dbReference type="OrthoDB" id="10265969at2759"/>
<dbReference type="Proteomes" id="UP000886595">
    <property type="component" value="Unassembled WGS sequence"/>
</dbReference>
<keyword evidence="2" id="KW-0539">Nucleus</keyword>
<evidence type="ECO:0000256" key="2">
    <source>
        <dbReference type="ARBA" id="ARBA00023242"/>
    </source>
</evidence>
<dbReference type="GO" id="GO:0003714">
    <property type="term" value="F:transcription corepressor activity"/>
    <property type="evidence" value="ECO:0007669"/>
    <property type="project" value="InterPro"/>
</dbReference>
<evidence type="ECO:0000313" key="4">
    <source>
        <dbReference type="Proteomes" id="UP000886595"/>
    </source>
</evidence>
<proteinExistence type="predicted"/>
<evidence type="ECO:0000313" key="3">
    <source>
        <dbReference type="EMBL" id="KAG2268263.1"/>
    </source>
</evidence>
<gene>
    <name evidence="3" type="ORF">Bca52824_062818</name>
</gene>